<proteinExistence type="predicted"/>
<dbReference type="STRING" id="420998.JDO7802_00789"/>
<evidence type="ECO:0000313" key="2">
    <source>
        <dbReference type="EMBL" id="CTQ48784.1"/>
    </source>
</evidence>
<dbReference type="Proteomes" id="UP000049222">
    <property type="component" value="Unassembled WGS sequence"/>
</dbReference>
<sequence>MRAVLTAAAIVLALPAVAHQTVSPVTNPNTNYLWLDAPNTTDAGSARMRIVFNGQEAAAALTPNQYWLYTRAYKRHLTHLSLRHGVRNAEGQARRQAFHDVVARYPNLRIEGFDFKRYYGNALITPDL</sequence>
<keyword evidence="3" id="KW-1185">Reference proteome</keyword>
<feature type="chain" id="PRO_5005807830" evidence="1">
    <location>
        <begin position="19"/>
        <end position="128"/>
    </location>
</feature>
<dbReference type="OrthoDB" id="7659029at2"/>
<reference evidence="2 3" key="1">
    <citation type="submission" date="2015-07" db="EMBL/GenBank/DDBJ databases">
        <authorList>
            <person name="Noorani M."/>
        </authorList>
    </citation>
    <scope>NUCLEOTIDE SEQUENCE [LARGE SCALE GENOMIC DNA]</scope>
    <source>
        <strain evidence="2 3">CECT 7802</strain>
    </source>
</reference>
<gene>
    <name evidence="2" type="ORF">JDO7802_00789</name>
</gene>
<protein>
    <submittedName>
        <fullName evidence="2">Uncharacterized protein</fullName>
    </submittedName>
</protein>
<feature type="signal peptide" evidence="1">
    <location>
        <begin position="1"/>
        <end position="18"/>
    </location>
</feature>
<organism evidence="2 3">
    <name type="scientific">Jannaschia donghaensis</name>
    <dbReference type="NCBI Taxonomy" id="420998"/>
    <lineage>
        <taxon>Bacteria</taxon>
        <taxon>Pseudomonadati</taxon>
        <taxon>Pseudomonadota</taxon>
        <taxon>Alphaproteobacteria</taxon>
        <taxon>Rhodobacterales</taxon>
        <taxon>Roseobacteraceae</taxon>
        <taxon>Jannaschia</taxon>
    </lineage>
</organism>
<dbReference type="EMBL" id="CXSU01000005">
    <property type="protein sequence ID" value="CTQ48784.1"/>
    <property type="molecule type" value="Genomic_DNA"/>
</dbReference>
<evidence type="ECO:0000256" key="1">
    <source>
        <dbReference type="SAM" id="SignalP"/>
    </source>
</evidence>
<accession>A0A0M6YFS5</accession>
<keyword evidence="1" id="KW-0732">Signal</keyword>
<dbReference type="AlphaFoldDB" id="A0A0M6YFS5"/>
<dbReference type="RefSeq" id="WP_055082737.1">
    <property type="nucleotide sequence ID" value="NZ_CXSU01000005.1"/>
</dbReference>
<name>A0A0M6YFS5_9RHOB</name>
<evidence type="ECO:0000313" key="3">
    <source>
        <dbReference type="Proteomes" id="UP000049222"/>
    </source>
</evidence>